<dbReference type="InterPro" id="IPR000415">
    <property type="entry name" value="Nitroreductase-like"/>
</dbReference>
<dbReference type="OrthoDB" id="2138173at2759"/>
<dbReference type="AlphaFoldDB" id="A0A8E2E6M7"/>
<dbReference type="InterPro" id="IPR033877">
    <property type="entry name" value="Frm2/Hbn1"/>
</dbReference>
<evidence type="ECO:0000256" key="3">
    <source>
        <dbReference type="ARBA" id="ARBA00007118"/>
    </source>
</evidence>
<evidence type="ECO:0000256" key="6">
    <source>
        <dbReference type="ARBA" id="ARBA00023242"/>
    </source>
</evidence>
<sequence>MSRSTLTVGDAIKNQGSLHVRSDDVEIPDARVQDIVRDAILHSPTPFNCQSGRAVVLLKEEHNKFWDMAHEAAKASVAPPVFEKTFAPRIKMFRAAYGTILFYESARALKATEEKYPIVKDKIPQWSEHASGMLQCAVWTMLTAEGLGVNLQHYNPMVDSGAAKQWNIPAEWSLKAQMVFGKPAGPRIVEKEFEPVEDKVMVFGA</sequence>
<keyword evidence="5" id="KW-0560">Oxidoreductase</keyword>
<dbReference type="PANTHER" id="PTHR43035:SF1">
    <property type="entry name" value="FATTY ACID REPRESSION MUTANT PROTEIN 2-RELATED"/>
    <property type="match status" value="1"/>
</dbReference>
<evidence type="ECO:0000256" key="2">
    <source>
        <dbReference type="ARBA" id="ARBA00004496"/>
    </source>
</evidence>
<dbReference type="InterPro" id="IPR029479">
    <property type="entry name" value="Nitroreductase"/>
</dbReference>
<dbReference type="GO" id="GO:0034599">
    <property type="term" value="P:cellular response to oxidative stress"/>
    <property type="evidence" value="ECO:0007669"/>
    <property type="project" value="InterPro"/>
</dbReference>
<protein>
    <submittedName>
        <fullName evidence="8">Nitroreductase</fullName>
    </submittedName>
</protein>
<proteinExistence type="inferred from homology"/>
<comment type="similarity">
    <text evidence="3">Belongs to the nitroreductase family.</text>
</comment>
<dbReference type="FunFam" id="3.40.109.10:FF:000001">
    <property type="entry name" value="Nitroreductase family"/>
    <property type="match status" value="1"/>
</dbReference>
<accession>A0A8E2E6M7</accession>
<dbReference type="Pfam" id="PF00881">
    <property type="entry name" value="Nitroreductase"/>
    <property type="match status" value="1"/>
</dbReference>
<keyword evidence="6" id="KW-0539">Nucleus</keyword>
<comment type="subcellular location">
    <subcellularLocation>
        <location evidence="2">Cytoplasm</location>
    </subcellularLocation>
    <subcellularLocation>
        <location evidence="1">Nucleus</location>
    </subcellularLocation>
</comment>
<evidence type="ECO:0000256" key="5">
    <source>
        <dbReference type="ARBA" id="ARBA00023002"/>
    </source>
</evidence>
<evidence type="ECO:0000313" key="8">
    <source>
        <dbReference type="EMBL" id="OCK78351.1"/>
    </source>
</evidence>
<dbReference type="GO" id="GO:0005737">
    <property type="term" value="C:cytoplasm"/>
    <property type="evidence" value="ECO:0007669"/>
    <property type="project" value="UniProtKB-SubCell"/>
</dbReference>
<dbReference type="EMBL" id="KV745065">
    <property type="protein sequence ID" value="OCK78351.1"/>
    <property type="molecule type" value="Genomic_DNA"/>
</dbReference>
<evidence type="ECO:0000259" key="7">
    <source>
        <dbReference type="Pfam" id="PF00881"/>
    </source>
</evidence>
<name>A0A8E2E6M7_9PEZI</name>
<organism evidence="8 9">
    <name type="scientific">Lepidopterella palustris CBS 459.81</name>
    <dbReference type="NCBI Taxonomy" id="1314670"/>
    <lineage>
        <taxon>Eukaryota</taxon>
        <taxon>Fungi</taxon>
        <taxon>Dikarya</taxon>
        <taxon>Ascomycota</taxon>
        <taxon>Pezizomycotina</taxon>
        <taxon>Dothideomycetes</taxon>
        <taxon>Pleosporomycetidae</taxon>
        <taxon>Mytilinidiales</taxon>
        <taxon>Argynnaceae</taxon>
        <taxon>Lepidopterella</taxon>
    </lineage>
</organism>
<evidence type="ECO:0000313" key="9">
    <source>
        <dbReference type="Proteomes" id="UP000250266"/>
    </source>
</evidence>
<reference evidence="8 9" key="1">
    <citation type="journal article" date="2016" name="Nat. Commun.">
        <title>Ectomycorrhizal ecology is imprinted in the genome of the dominant symbiotic fungus Cenococcum geophilum.</title>
        <authorList>
            <consortium name="DOE Joint Genome Institute"/>
            <person name="Peter M."/>
            <person name="Kohler A."/>
            <person name="Ohm R.A."/>
            <person name="Kuo A."/>
            <person name="Krutzmann J."/>
            <person name="Morin E."/>
            <person name="Arend M."/>
            <person name="Barry K.W."/>
            <person name="Binder M."/>
            <person name="Choi C."/>
            <person name="Clum A."/>
            <person name="Copeland A."/>
            <person name="Grisel N."/>
            <person name="Haridas S."/>
            <person name="Kipfer T."/>
            <person name="LaButti K."/>
            <person name="Lindquist E."/>
            <person name="Lipzen A."/>
            <person name="Maire R."/>
            <person name="Meier B."/>
            <person name="Mihaltcheva S."/>
            <person name="Molinier V."/>
            <person name="Murat C."/>
            <person name="Poggeler S."/>
            <person name="Quandt C.A."/>
            <person name="Sperisen C."/>
            <person name="Tritt A."/>
            <person name="Tisserant E."/>
            <person name="Crous P.W."/>
            <person name="Henrissat B."/>
            <person name="Nehls U."/>
            <person name="Egli S."/>
            <person name="Spatafora J.W."/>
            <person name="Grigoriev I.V."/>
            <person name="Martin F.M."/>
        </authorList>
    </citation>
    <scope>NUCLEOTIDE SEQUENCE [LARGE SCALE GENOMIC DNA]</scope>
    <source>
        <strain evidence="8 9">CBS 459.81</strain>
    </source>
</reference>
<feature type="domain" description="Nitroreductase" evidence="7">
    <location>
        <begin position="24"/>
        <end position="182"/>
    </location>
</feature>
<dbReference type="CDD" id="cd02140">
    <property type="entry name" value="Frm2-like"/>
    <property type="match status" value="1"/>
</dbReference>
<dbReference type="PANTHER" id="PTHR43035">
    <property type="entry name" value="FATTY ACID REPRESSION MUTANT PROTEIN 2-RELATED"/>
    <property type="match status" value="1"/>
</dbReference>
<gene>
    <name evidence="8" type="ORF">K432DRAFT_383934</name>
</gene>
<evidence type="ECO:0000256" key="1">
    <source>
        <dbReference type="ARBA" id="ARBA00004123"/>
    </source>
</evidence>
<keyword evidence="4" id="KW-0963">Cytoplasm</keyword>
<dbReference type="GO" id="GO:0005634">
    <property type="term" value="C:nucleus"/>
    <property type="evidence" value="ECO:0007669"/>
    <property type="project" value="UniProtKB-SubCell"/>
</dbReference>
<keyword evidence="9" id="KW-1185">Reference proteome</keyword>
<dbReference type="Gene3D" id="3.40.109.10">
    <property type="entry name" value="NADH Oxidase"/>
    <property type="match status" value="1"/>
</dbReference>
<dbReference type="GO" id="GO:0016491">
    <property type="term" value="F:oxidoreductase activity"/>
    <property type="evidence" value="ECO:0007669"/>
    <property type="project" value="UniProtKB-KW"/>
</dbReference>
<dbReference type="SUPFAM" id="SSF55469">
    <property type="entry name" value="FMN-dependent nitroreductase-like"/>
    <property type="match status" value="1"/>
</dbReference>
<evidence type="ECO:0000256" key="4">
    <source>
        <dbReference type="ARBA" id="ARBA00022490"/>
    </source>
</evidence>
<dbReference type="Proteomes" id="UP000250266">
    <property type="component" value="Unassembled WGS sequence"/>
</dbReference>